<dbReference type="RefSeq" id="WP_183583325.1">
    <property type="nucleotide sequence ID" value="NZ_JACHXJ010000003.1"/>
</dbReference>
<reference evidence="1 2" key="1">
    <citation type="submission" date="2020-08" db="EMBL/GenBank/DDBJ databases">
        <title>Genomic Encyclopedia of Type Strains, Phase III (KMG-III): the genomes of soil and plant-associated and newly described type strains.</title>
        <authorList>
            <person name="Whitman W."/>
        </authorList>
    </citation>
    <scope>NUCLEOTIDE SEQUENCE [LARGE SCALE GENOMIC DNA]</scope>
    <source>
        <strain evidence="1 2">CECT 5831</strain>
    </source>
</reference>
<dbReference type="AlphaFoldDB" id="A0A839TQJ6"/>
<comment type="caution">
    <text evidence="1">The sequence shown here is derived from an EMBL/GenBank/DDBJ whole genome shotgun (WGS) entry which is preliminary data.</text>
</comment>
<proteinExistence type="predicted"/>
<protein>
    <submittedName>
        <fullName evidence="1">Uncharacterized protein</fullName>
    </submittedName>
</protein>
<accession>A0A839TQJ6</accession>
<evidence type="ECO:0000313" key="1">
    <source>
        <dbReference type="EMBL" id="MBB3129096.1"/>
    </source>
</evidence>
<sequence length="51" mass="5971">MFFPVRLQGELKELGLLPADQMKVWSIEALNYNLALEGLYKYKGWGMYSEE</sequence>
<dbReference type="Proteomes" id="UP000517523">
    <property type="component" value="Unassembled WGS sequence"/>
</dbReference>
<organism evidence="1 2">
    <name type="scientific">Paenibacillus rhizosphaerae</name>
    <dbReference type="NCBI Taxonomy" id="297318"/>
    <lineage>
        <taxon>Bacteria</taxon>
        <taxon>Bacillati</taxon>
        <taxon>Bacillota</taxon>
        <taxon>Bacilli</taxon>
        <taxon>Bacillales</taxon>
        <taxon>Paenibacillaceae</taxon>
        <taxon>Paenibacillus</taxon>
    </lineage>
</organism>
<evidence type="ECO:0000313" key="2">
    <source>
        <dbReference type="Proteomes" id="UP000517523"/>
    </source>
</evidence>
<name>A0A839TQJ6_9BACL</name>
<gene>
    <name evidence="1" type="ORF">FHS19_003771</name>
</gene>
<dbReference type="EMBL" id="JACHXJ010000003">
    <property type="protein sequence ID" value="MBB3129096.1"/>
    <property type="molecule type" value="Genomic_DNA"/>
</dbReference>